<dbReference type="PANTHER" id="PTHR31592:SF1">
    <property type="entry name" value="TRANSMEMBRANE PROTEIN 192"/>
    <property type="match status" value="1"/>
</dbReference>
<comment type="subcellular location">
    <subcellularLocation>
        <location evidence="1">Membrane</location>
        <topology evidence="1">Multi-pass membrane protein</topology>
    </subcellularLocation>
</comment>
<dbReference type="Pfam" id="PF14802">
    <property type="entry name" value="TMEM192"/>
    <property type="match status" value="1"/>
</dbReference>
<gene>
    <name evidence="9" type="ORF">PVAND_005338</name>
</gene>
<protein>
    <recommendedName>
        <fullName evidence="3">Transmembrane protein 192</fullName>
    </recommendedName>
</protein>
<proteinExistence type="inferred from homology"/>
<evidence type="ECO:0000256" key="1">
    <source>
        <dbReference type="ARBA" id="ARBA00004141"/>
    </source>
</evidence>
<evidence type="ECO:0000256" key="8">
    <source>
        <dbReference type="SAM" id="Phobius"/>
    </source>
</evidence>
<name>A0A9J6C0A1_POLVA</name>
<evidence type="ECO:0000256" key="7">
    <source>
        <dbReference type="SAM" id="Coils"/>
    </source>
</evidence>
<comment type="caution">
    <text evidence="9">The sequence shown here is derived from an EMBL/GenBank/DDBJ whole genome shotgun (WGS) entry which is preliminary data.</text>
</comment>
<feature type="transmembrane region" description="Helical" evidence="8">
    <location>
        <begin position="101"/>
        <end position="120"/>
    </location>
</feature>
<comment type="similarity">
    <text evidence="2">Belongs to the TMEM192 family.</text>
</comment>
<evidence type="ECO:0000256" key="5">
    <source>
        <dbReference type="ARBA" id="ARBA00022989"/>
    </source>
</evidence>
<keyword evidence="6 8" id="KW-0472">Membrane</keyword>
<dbReference type="GO" id="GO:0005765">
    <property type="term" value="C:lysosomal membrane"/>
    <property type="evidence" value="ECO:0007669"/>
    <property type="project" value="TreeGrafter"/>
</dbReference>
<keyword evidence="10" id="KW-1185">Reference proteome</keyword>
<evidence type="ECO:0000313" key="9">
    <source>
        <dbReference type="EMBL" id="KAG5675434.1"/>
    </source>
</evidence>
<evidence type="ECO:0000256" key="4">
    <source>
        <dbReference type="ARBA" id="ARBA00022692"/>
    </source>
</evidence>
<dbReference type="OrthoDB" id="6277625at2759"/>
<dbReference type="InterPro" id="IPR029399">
    <property type="entry name" value="TMEM192"/>
</dbReference>
<keyword evidence="7" id="KW-0175">Coiled coil</keyword>
<keyword evidence="4 8" id="KW-0812">Transmembrane</keyword>
<evidence type="ECO:0000256" key="3">
    <source>
        <dbReference type="ARBA" id="ARBA00014635"/>
    </source>
</evidence>
<accession>A0A9J6C0A1</accession>
<dbReference type="Proteomes" id="UP001107558">
    <property type="component" value="Chromosome 2"/>
</dbReference>
<feature type="coiled-coil region" evidence="7">
    <location>
        <begin position="209"/>
        <end position="236"/>
    </location>
</feature>
<organism evidence="9 10">
    <name type="scientific">Polypedilum vanderplanki</name>
    <name type="common">Sleeping chironomid midge</name>
    <dbReference type="NCBI Taxonomy" id="319348"/>
    <lineage>
        <taxon>Eukaryota</taxon>
        <taxon>Metazoa</taxon>
        <taxon>Ecdysozoa</taxon>
        <taxon>Arthropoda</taxon>
        <taxon>Hexapoda</taxon>
        <taxon>Insecta</taxon>
        <taxon>Pterygota</taxon>
        <taxon>Neoptera</taxon>
        <taxon>Endopterygota</taxon>
        <taxon>Diptera</taxon>
        <taxon>Nematocera</taxon>
        <taxon>Chironomoidea</taxon>
        <taxon>Chironomidae</taxon>
        <taxon>Chironominae</taxon>
        <taxon>Polypedilum</taxon>
        <taxon>Polypedilum</taxon>
    </lineage>
</organism>
<dbReference type="EMBL" id="JADBJN010000002">
    <property type="protein sequence ID" value="KAG5675434.1"/>
    <property type="molecule type" value="Genomic_DNA"/>
</dbReference>
<evidence type="ECO:0000256" key="2">
    <source>
        <dbReference type="ARBA" id="ARBA00006314"/>
    </source>
</evidence>
<feature type="transmembrane region" description="Helical" evidence="8">
    <location>
        <begin position="140"/>
        <end position="163"/>
    </location>
</feature>
<feature type="transmembrane region" description="Helical" evidence="8">
    <location>
        <begin position="25"/>
        <end position="45"/>
    </location>
</feature>
<dbReference type="GO" id="GO:0005770">
    <property type="term" value="C:late endosome"/>
    <property type="evidence" value="ECO:0007669"/>
    <property type="project" value="TreeGrafter"/>
</dbReference>
<evidence type="ECO:0000256" key="6">
    <source>
        <dbReference type="ARBA" id="ARBA00023136"/>
    </source>
</evidence>
<dbReference type="PANTHER" id="PTHR31592">
    <property type="entry name" value="TRANSMEMBRANE PROTEIN 192"/>
    <property type="match status" value="1"/>
</dbReference>
<evidence type="ECO:0000313" key="10">
    <source>
        <dbReference type="Proteomes" id="UP001107558"/>
    </source>
</evidence>
<sequence length="242" mass="27704">MDDRVPVLSSETSTRVKKLKTVPHFSFHLLVSTAISALGIVLATVWPESKRCEAYFIMLYCRAGFYAFTLLFDWIVRYHHQKLRLNGYHDFTREMKNHHTIPLKIVSLWNTVILAVAAGIHHYYGENFMQKCIKTVFSPVVYITMFNAAETLIFFVVHGTYILKVLKFNSQNFAPDALHGTGATTTGSLGLIHSQSEVNELLEKQSDLIEYLRLHCNRLNQKLQQMSNQLRTVHLASPHPAI</sequence>
<keyword evidence="5 8" id="KW-1133">Transmembrane helix</keyword>
<reference evidence="9" key="1">
    <citation type="submission" date="2021-03" db="EMBL/GenBank/DDBJ databases">
        <title>Chromosome level genome of the anhydrobiotic midge Polypedilum vanderplanki.</title>
        <authorList>
            <person name="Yoshida Y."/>
            <person name="Kikawada T."/>
            <person name="Gusev O."/>
        </authorList>
    </citation>
    <scope>NUCLEOTIDE SEQUENCE</scope>
    <source>
        <strain evidence="9">NIAS01</strain>
        <tissue evidence="9">Whole body or cell culture</tissue>
    </source>
</reference>
<feature type="transmembrane region" description="Helical" evidence="8">
    <location>
        <begin position="57"/>
        <end position="76"/>
    </location>
</feature>
<dbReference type="AlphaFoldDB" id="A0A9J6C0A1"/>